<organism evidence="1">
    <name type="scientific">viral metagenome</name>
    <dbReference type="NCBI Taxonomy" id="1070528"/>
    <lineage>
        <taxon>unclassified sequences</taxon>
        <taxon>metagenomes</taxon>
        <taxon>organismal metagenomes</taxon>
    </lineage>
</organism>
<accession>A0A6C0LVR5</accession>
<name>A0A6C0LVR5_9ZZZZ</name>
<dbReference type="AlphaFoldDB" id="A0A6C0LVR5"/>
<evidence type="ECO:0000313" key="1">
    <source>
        <dbReference type="EMBL" id="QHU34936.1"/>
    </source>
</evidence>
<proteinExistence type="predicted"/>
<reference evidence="1" key="1">
    <citation type="journal article" date="2020" name="Nature">
        <title>Giant virus diversity and host interactions through global metagenomics.</title>
        <authorList>
            <person name="Schulz F."/>
            <person name="Roux S."/>
            <person name="Paez-Espino D."/>
            <person name="Jungbluth S."/>
            <person name="Walsh D.A."/>
            <person name="Denef V.J."/>
            <person name="McMahon K.D."/>
            <person name="Konstantinidis K.T."/>
            <person name="Eloe-Fadrosh E.A."/>
            <person name="Kyrpides N.C."/>
            <person name="Woyke T."/>
        </authorList>
    </citation>
    <scope>NUCLEOTIDE SEQUENCE</scope>
    <source>
        <strain evidence="1">GVMAG-S-1017244-22</strain>
    </source>
</reference>
<dbReference type="EMBL" id="MN740581">
    <property type="protein sequence ID" value="QHU34936.1"/>
    <property type="molecule type" value="Genomic_DNA"/>
</dbReference>
<sequence length="276" mass="32588">MNSSFNEINNRAYHTVANAEFTCAFDRMVFNHGNINAGNRIGSISDYHLFIKYGDKVYIEVKNIGEIVISFDELQKNRYLKYYYDLSHMLTNNKNLIIQDLKYSTNYTENTHRIYNEQRFWSIDTAFIELSINTKINKIINNENICYYKINPYDLENMEYTSNDDLNTFKSIYMTRCAFRNNVFDKVCVINNNLVIDYNARLIEKELDELSEIIEDKKNVINLATLYYKEDMTCDLLMIMYNNLISDNGNKKYAQYMTNTGTYNNRLELVAQILSA</sequence>
<protein>
    <submittedName>
        <fullName evidence="1">Uncharacterized protein</fullName>
    </submittedName>
</protein>